<keyword evidence="8" id="KW-1185">Reference proteome</keyword>
<dbReference type="PANTHER" id="PTHR21266:SF60">
    <property type="entry name" value="3-KETOSTEROID-9-ALPHA-MONOOXYGENASE, OXYGENASE COMPONENT"/>
    <property type="match status" value="1"/>
</dbReference>
<dbReference type="SUPFAM" id="SSF50022">
    <property type="entry name" value="ISP domain"/>
    <property type="match status" value="1"/>
</dbReference>
<dbReference type="GO" id="GO:0016705">
    <property type="term" value="F:oxidoreductase activity, acting on paired donors, with incorporation or reduction of molecular oxygen"/>
    <property type="evidence" value="ECO:0007669"/>
    <property type="project" value="UniProtKB-ARBA"/>
</dbReference>
<dbReference type="PANTHER" id="PTHR21266">
    <property type="entry name" value="IRON-SULFUR DOMAIN CONTAINING PROTEIN"/>
    <property type="match status" value="1"/>
</dbReference>
<dbReference type="PROSITE" id="PS51296">
    <property type="entry name" value="RIESKE"/>
    <property type="match status" value="1"/>
</dbReference>
<dbReference type="InterPro" id="IPR050584">
    <property type="entry name" value="Cholesterol_7-desaturase"/>
</dbReference>
<organism evidence="7 8">
    <name type="scientific">Kineosphaera limosa NBRC 100340</name>
    <dbReference type="NCBI Taxonomy" id="1184609"/>
    <lineage>
        <taxon>Bacteria</taxon>
        <taxon>Bacillati</taxon>
        <taxon>Actinomycetota</taxon>
        <taxon>Actinomycetes</taxon>
        <taxon>Micrococcales</taxon>
        <taxon>Dermatophilaceae</taxon>
        <taxon>Kineosphaera</taxon>
    </lineage>
</organism>
<name>K6WWB7_9MICO</name>
<dbReference type="Pfam" id="PF19299">
    <property type="entry name" value="DUF5914"/>
    <property type="match status" value="1"/>
</dbReference>
<dbReference type="RefSeq" id="WP_006594668.1">
    <property type="nucleotide sequence ID" value="NZ_BAHD01000103.1"/>
</dbReference>
<keyword evidence="1" id="KW-0001">2Fe-2S</keyword>
<gene>
    <name evidence="7" type="ORF">KILIM_103_00010</name>
</gene>
<evidence type="ECO:0000256" key="3">
    <source>
        <dbReference type="ARBA" id="ARBA00023002"/>
    </source>
</evidence>
<feature type="domain" description="Rieske" evidence="6">
    <location>
        <begin position="42"/>
        <end position="130"/>
    </location>
</feature>
<sequence length="319" mass="35211">RVPIRRVPQPAPEVIRSTWRQAAIPRIERALRASQARNPGGWYVVGASTDLGATSIVRTVAGREVALWRDENARVHAGPGACPHMGARLDRCDVAGADLMCRWHGLRLPSEWPGSWRTLPAHDDGALLWVRLPTADEDPTDSPTLPVRPDPTTSLTSVFAKSARCEPQDIIANRLDPWHGAWFHPYAFSHLVVDDDASTDDCLVTDVTFRLNHTWGVPVRAQFTCPDARTIVMHITEGEGAGSVVETHATPLGTDPEGHPVTVMTEATIGFSPRPGFAVARAFAPLIRPLMVRTQAQLWVDDLEYAQRRYLVRTGQVRL</sequence>
<keyword evidence="3" id="KW-0560">Oxidoreductase</keyword>
<reference evidence="7 8" key="1">
    <citation type="submission" date="2012-08" db="EMBL/GenBank/DDBJ databases">
        <title>Whole genome shotgun sequence of Kineosphaera limosa NBRC 100340.</title>
        <authorList>
            <person name="Yoshida I."/>
            <person name="Isaki S."/>
            <person name="Hosoyama A."/>
            <person name="Tsuchikane K."/>
            <person name="Katsumata H."/>
            <person name="Ando Y."/>
            <person name="Ohji S."/>
            <person name="Hamada M."/>
            <person name="Tamura T."/>
            <person name="Yamazoe A."/>
            <person name="Yamazaki S."/>
            <person name="Fujita N."/>
        </authorList>
    </citation>
    <scope>NUCLEOTIDE SEQUENCE [LARGE SCALE GENOMIC DNA]</scope>
    <source>
        <strain evidence="7 8">NBRC 100340</strain>
    </source>
</reference>
<evidence type="ECO:0000256" key="2">
    <source>
        <dbReference type="ARBA" id="ARBA00022723"/>
    </source>
</evidence>
<dbReference type="STRING" id="1184609.KILIM_103_00010"/>
<dbReference type="Gene3D" id="2.102.10.10">
    <property type="entry name" value="Rieske [2Fe-2S] iron-sulphur domain"/>
    <property type="match status" value="1"/>
</dbReference>
<evidence type="ECO:0000256" key="5">
    <source>
        <dbReference type="ARBA" id="ARBA00023014"/>
    </source>
</evidence>
<dbReference type="InterPro" id="IPR017941">
    <property type="entry name" value="Rieske_2Fe-2S"/>
</dbReference>
<dbReference type="InterPro" id="IPR045612">
    <property type="entry name" value="DUF5914"/>
</dbReference>
<dbReference type="GO" id="GO:0004497">
    <property type="term" value="F:monooxygenase activity"/>
    <property type="evidence" value="ECO:0007669"/>
    <property type="project" value="UniProtKB-ARBA"/>
</dbReference>
<evidence type="ECO:0000256" key="4">
    <source>
        <dbReference type="ARBA" id="ARBA00023004"/>
    </source>
</evidence>
<evidence type="ECO:0000256" key="1">
    <source>
        <dbReference type="ARBA" id="ARBA00022714"/>
    </source>
</evidence>
<protein>
    <submittedName>
        <fullName evidence="7">Putative iron-sulfur protein</fullName>
    </submittedName>
</protein>
<evidence type="ECO:0000313" key="8">
    <source>
        <dbReference type="Proteomes" id="UP000008366"/>
    </source>
</evidence>
<feature type="non-terminal residue" evidence="7">
    <location>
        <position position="1"/>
    </location>
</feature>
<dbReference type="GO" id="GO:0046872">
    <property type="term" value="F:metal ion binding"/>
    <property type="evidence" value="ECO:0007669"/>
    <property type="project" value="UniProtKB-KW"/>
</dbReference>
<dbReference type="EMBL" id="BAHD01000103">
    <property type="protein sequence ID" value="GAB98136.1"/>
    <property type="molecule type" value="Genomic_DNA"/>
</dbReference>
<comment type="caution">
    <text evidence="7">The sequence shown here is derived from an EMBL/GenBank/DDBJ whole genome shotgun (WGS) entry which is preliminary data.</text>
</comment>
<accession>K6WWB7</accession>
<dbReference type="InterPro" id="IPR036922">
    <property type="entry name" value="Rieske_2Fe-2S_sf"/>
</dbReference>
<dbReference type="Proteomes" id="UP000008366">
    <property type="component" value="Unassembled WGS sequence"/>
</dbReference>
<keyword evidence="4" id="KW-0408">Iron</keyword>
<dbReference type="AlphaFoldDB" id="K6WWB7"/>
<evidence type="ECO:0000259" key="6">
    <source>
        <dbReference type="PROSITE" id="PS51296"/>
    </source>
</evidence>
<proteinExistence type="predicted"/>
<dbReference type="Pfam" id="PF00355">
    <property type="entry name" value="Rieske"/>
    <property type="match status" value="1"/>
</dbReference>
<keyword evidence="5" id="KW-0411">Iron-sulfur</keyword>
<keyword evidence="2" id="KW-0479">Metal-binding</keyword>
<dbReference type="eggNOG" id="COG4638">
    <property type="taxonomic scope" value="Bacteria"/>
</dbReference>
<dbReference type="GO" id="GO:0051537">
    <property type="term" value="F:2 iron, 2 sulfur cluster binding"/>
    <property type="evidence" value="ECO:0007669"/>
    <property type="project" value="UniProtKB-KW"/>
</dbReference>
<evidence type="ECO:0000313" key="7">
    <source>
        <dbReference type="EMBL" id="GAB98136.1"/>
    </source>
</evidence>